<dbReference type="PANTHER" id="PTHR43823">
    <property type="entry name" value="SPORULATION PROTEIN YKVU"/>
    <property type="match status" value="1"/>
</dbReference>
<dbReference type="Pfam" id="PF01554">
    <property type="entry name" value="MatE"/>
    <property type="match status" value="1"/>
</dbReference>
<dbReference type="Proteomes" id="UP000033987">
    <property type="component" value="Unassembled WGS sequence"/>
</dbReference>
<evidence type="ECO:0000313" key="8">
    <source>
        <dbReference type="EMBL" id="KKH23721.1"/>
    </source>
</evidence>
<evidence type="ECO:0000256" key="4">
    <source>
        <dbReference type="ARBA" id="ARBA00022989"/>
    </source>
</evidence>
<name>A0A0F8NNY4_METMZ</name>
<dbReference type="InterPro" id="IPR051327">
    <property type="entry name" value="MATE_MepA_subfamily"/>
</dbReference>
<evidence type="ECO:0000256" key="5">
    <source>
        <dbReference type="ARBA" id="ARBA00023136"/>
    </source>
</evidence>
<evidence type="ECO:0000313" key="7">
    <source>
        <dbReference type="EMBL" id="KKH19556.1"/>
    </source>
</evidence>
<dbReference type="Proteomes" id="UP000034064">
    <property type="component" value="Unassembled WGS sequence"/>
</dbReference>
<feature type="transmembrane region" description="Helical" evidence="6">
    <location>
        <begin position="97"/>
        <end position="119"/>
    </location>
</feature>
<comment type="subcellular location">
    <subcellularLocation>
        <location evidence="1">Cell membrane</location>
        <topology evidence="1">Multi-pass membrane protein</topology>
    </subcellularLocation>
</comment>
<accession>A0A0F8NNY4</accession>
<evidence type="ECO:0000256" key="3">
    <source>
        <dbReference type="ARBA" id="ARBA00022692"/>
    </source>
</evidence>
<organism evidence="7 10">
    <name type="scientific">Methanosarcina mazei</name>
    <name type="common">Methanosarcina frisia</name>
    <dbReference type="NCBI Taxonomy" id="2209"/>
    <lineage>
        <taxon>Archaea</taxon>
        <taxon>Methanobacteriati</taxon>
        <taxon>Methanobacteriota</taxon>
        <taxon>Stenosarchaea group</taxon>
        <taxon>Methanomicrobia</taxon>
        <taxon>Methanosarcinales</taxon>
        <taxon>Methanosarcinaceae</taxon>
        <taxon>Methanosarcina</taxon>
    </lineage>
</organism>
<evidence type="ECO:0000313" key="9">
    <source>
        <dbReference type="Proteomes" id="UP000033987"/>
    </source>
</evidence>
<feature type="transmembrane region" description="Helical" evidence="6">
    <location>
        <begin position="16"/>
        <end position="34"/>
    </location>
</feature>
<keyword evidence="3 6" id="KW-0812">Transmembrane</keyword>
<dbReference type="GO" id="GO:0005886">
    <property type="term" value="C:plasma membrane"/>
    <property type="evidence" value="ECO:0007669"/>
    <property type="project" value="UniProtKB-SubCell"/>
</dbReference>
<evidence type="ECO:0000313" key="10">
    <source>
        <dbReference type="Proteomes" id="UP000034064"/>
    </source>
</evidence>
<sequence>MLEHSRFLGTEKVSKLLFRLSAPSIIGMLVYAFYNVVDTIFIGRALGEESVSGIGGLVIAFPIHMLAMGIAIGLGIGGSSIVSRALGSKELHKAEKALGTVFFLGIFLGFAYSFTGLFFLESLLKIFGATPGIMPYARAYLEIIMAGSAVFTLGIATEDLVRAEGNARYAMFGMIFGAGLNIILDPIFITTGAQRVTNTPSFR</sequence>
<dbReference type="PATRIC" id="fig|2209.48.peg.3424"/>
<reference evidence="9 10" key="1">
    <citation type="journal article" date="2015" name="ISME J.">
        <title>Genomic and phenotypic differentiation among Methanosarcina mazei populations from Columbia River sediment.</title>
        <authorList>
            <person name="Youngblut N.D."/>
            <person name="Wirth J.S."/>
            <person name="Henriksen J.R."/>
            <person name="Smith M."/>
            <person name="Simon H."/>
            <person name="Metcalf W.W."/>
            <person name="Whitaker R.J."/>
        </authorList>
    </citation>
    <scope>NUCLEOTIDE SEQUENCE [LARGE SCALE GENOMIC DNA]</scope>
    <source>
        <strain evidence="7 10">1.F.A.1A.3</strain>
        <strain evidence="8 9">1.F.A.1B.4</strain>
    </source>
</reference>
<dbReference type="PANTHER" id="PTHR43823:SF3">
    <property type="entry name" value="MULTIDRUG EXPORT PROTEIN MEPA"/>
    <property type="match status" value="1"/>
</dbReference>
<dbReference type="InterPro" id="IPR002528">
    <property type="entry name" value="MATE_fam"/>
</dbReference>
<feature type="transmembrane region" description="Helical" evidence="6">
    <location>
        <begin position="169"/>
        <end position="189"/>
    </location>
</feature>
<evidence type="ECO:0000256" key="2">
    <source>
        <dbReference type="ARBA" id="ARBA00022475"/>
    </source>
</evidence>
<dbReference type="GO" id="GO:0042910">
    <property type="term" value="F:xenobiotic transmembrane transporter activity"/>
    <property type="evidence" value="ECO:0007669"/>
    <property type="project" value="InterPro"/>
</dbReference>
<gene>
    <name evidence="7" type="ORF">DU44_15955</name>
    <name evidence="8" type="ORF">DU65_18010</name>
</gene>
<keyword evidence="5 6" id="KW-0472">Membrane</keyword>
<protein>
    <recommendedName>
        <fullName evidence="11">Multidrug transporter MatE</fullName>
    </recommendedName>
</protein>
<feature type="transmembrane region" description="Helical" evidence="6">
    <location>
        <begin position="139"/>
        <end position="157"/>
    </location>
</feature>
<keyword evidence="4 6" id="KW-1133">Transmembrane helix</keyword>
<evidence type="ECO:0000256" key="1">
    <source>
        <dbReference type="ARBA" id="ARBA00004651"/>
    </source>
</evidence>
<comment type="caution">
    <text evidence="7">The sequence shown here is derived from an EMBL/GenBank/DDBJ whole genome shotgun (WGS) entry which is preliminary data.</text>
</comment>
<keyword evidence="2" id="KW-1003">Cell membrane</keyword>
<dbReference type="EMBL" id="JJQC01000037">
    <property type="protein sequence ID" value="KKH23721.1"/>
    <property type="molecule type" value="Genomic_DNA"/>
</dbReference>
<proteinExistence type="predicted"/>
<feature type="transmembrane region" description="Helical" evidence="6">
    <location>
        <begin position="54"/>
        <end position="76"/>
    </location>
</feature>
<evidence type="ECO:0000256" key="6">
    <source>
        <dbReference type="SAM" id="Phobius"/>
    </source>
</evidence>
<dbReference type="GO" id="GO:0015297">
    <property type="term" value="F:antiporter activity"/>
    <property type="evidence" value="ECO:0007669"/>
    <property type="project" value="InterPro"/>
</dbReference>
<dbReference type="EMBL" id="JJQA01000026">
    <property type="protein sequence ID" value="KKH19556.1"/>
    <property type="molecule type" value="Genomic_DNA"/>
</dbReference>
<evidence type="ECO:0008006" key="11">
    <source>
        <dbReference type="Google" id="ProtNLM"/>
    </source>
</evidence>
<dbReference type="AlphaFoldDB" id="A0A0F8NNY4"/>